<dbReference type="SUPFAM" id="SSF52794">
    <property type="entry name" value="PTS system IIB component-like"/>
    <property type="match status" value="1"/>
</dbReference>
<dbReference type="Gene3D" id="3.40.50.2300">
    <property type="match status" value="1"/>
</dbReference>
<dbReference type="GO" id="GO:0009401">
    <property type="term" value="P:phosphoenolpyruvate-dependent sugar phosphotransferase system"/>
    <property type="evidence" value="ECO:0007669"/>
    <property type="project" value="InterPro"/>
</dbReference>
<keyword evidence="1 3" id="KW-0808">Transferase</keyword>
<dbReference type="InterPro" id="IPR013011">
    <property type="entry name" value="PTS_EIIB_2"/>
</dbReference>
<dbReference type="eggNOG" id="COG3414">
    <property type="taxonomic scope" value="Bacteria"/>
</dbReference>
<organism evidence="3 4">
    <name type="scientific">Bifidobacterium bombi DSM 19703</name>
    <dbReference type="NCBI Taxonomy" id="1341695"/>
    <lineage>
        <taxon>Bacteria</taxon>
        <taxon>Bacillati</taxon>
        <taxon>Actinomycetota</taxon>
        <taxon>Actinomycetes</taxon>
        <taxon>Bifidobacteriales</taxon>
        <taxon>Bifidobacteriaceae</taxon>
        <taxon>Bifidobacterium</taxon>
    </lineage>
</organism>
<evidence type="ECO:0000259" key="2">
    <source>
        <dbReference type="PROSITE" id="PS51099"/>
    </source>
</evidence>
<dbReference type="RefSeq" id="WP_044088060.1">
    <property type="nucleotide sequence ID" value="NZ_ATLK01000001.1"/>
</dbReference>
<dbReference type="GO" id="GO:0008982">
    <property type="term" value="F:protein-N(PI)-phosphohistidine-sugar phosphotransferase activity"/>
    <property type="evidence" value="ECO:0007669"/>
    <property type="project" value="InterPro"/>
</dbReference>
<dbReference type="PROSITE" id="PS51099">
    <property type="entry name" value="PTS_EIIB_TYPE_2"/>
    <property type="match status" value="1"/>
</dbReference>
<dbReference type="AlphaFoldDB" id="A0A080N4Q4"/>
<dbReference type="InterPro" id="IPR036095">
    <property type="entry name" value="PTS_EIIB-like_sf"/>
</dbReference>
<gene>
    <name evidence="3" type="ORF">BBOMB_1000</name>
</gene>
<sequence length="90" mass="9502">MNILCVCGNGIGTSVLLKVNVEQVSADLGMDVTVTTSDAGSAKGTANMNDLVLTSPQLAPELEGVTTPVETVQNFMDKDEIKGILERYND</sequence>
<reference evidence="3 4" key="1">
    <citation type="journal article" date="2014" name="Appl. Environ. Microbiol.">
        <title>Genomic encyclopedia of type strains of the genus Bifidobacterium.</title>
        <authorList>
            <person name="Milani C."/>
            <person name="Lugli G.A."/>
            <person name="Duranti S."/>
            <person name="Turroni F."/>
            <person name="Bottacini F."/>
            <person name="Mangifesta M."/>
            <person name="Sanchez B."/>
            <person name="Viappiani A."/>
            <person name="Mancabelli L."/>
            <person name="Taminiau B."/>
            <person name="Delcenserie V."/>
            <person name="Barrangou R."/>
            <person name="Margolles A."/>
            <person name="van Sinderen D."/>
            <person name="Ventura M."/>
        </authorList>
    </citation>
    <scope>NUCLEOTIDE SEQUENCE [LARGE SCALE GENOMIC DNA]</scope>
    <source>
        <strain evidence="3 4">DSM 19703</strain>
    </source>
</reference>
<dbReference type="EMBL" id="ATLK01000001">
    <property type="protein sequence ID" value="KFF31615.1"/>
    <property type="molecule type" value="Genomic_DNA"/>
</dbReference>
<dbReference type="CDD" id="cd05563">
    <property type="entry name" value="PTS_IIB_ascorbate"/>
    <property type="match status" value="1"/>
</dbReference>
<accession>A0A080N4Q4</accession>
<keyword evidence="4" id="KW-1185">Reference proteome</keyword>
<comment type="caution">
    <text evidence="3">The sequence shown here is derived from an EMBL/GenBank/DDBJ whole genome shotgun (WGS) entry which is preliminary data.</text>
</comment>
<feature type="domain" description="PTS EIIB type-2" evidence="2">
    <location>
        <begin position="1"/>
        <end position="90"/>
    </location>
</feature>
<dbReference type="OrthoDB" id="6603449at2"/>
<dbReference type="Pfam" id="PF02302">
    <property type="entry name" value="PTS_IIB"/>
    <property type="match status" value="1"/>
</dbReference>
<evidence type="ECO:0000313" key="4">
    <source>
        <dbReference type="Proteomes" id="UP000028730"/>
    </source>
</evidence>
<dbReference type="InterPro" id="IPR003501">
    <property type="entry name" value="PTS_EIIB_2/3"/>
</dbReference>
<name>A0A080N4Q4_9BIFI</name>
<proteinExistence type="predicted"/>
<evidence type="ECO:0000256" key="1">
    <source>
        <dbReference type="ARBA" id="ARBA00022679"/>
    </source>
</evidence>
<dbReference type="EC" id="2.7.1.69" evidence="3"/>
<dbReference type="Proteomes" id="UP000028730">
    <property type="component" value="Unassembled WGS sequence"/>
</dbReference>
<dbReference type="STRING" id="1341695.BBOMB_1000"/>
<protein>
    <submittedName>
        <fullName evidence="3">PTS system, ascorbate-specific IIB subunit</fullName>
        <ecNumber evidence="3">2.7.1.69</ecNumber>
    </submittedName>
</protein>
<evidence type="ECO:0000313" key="3">
    <source>
        <dbReference type="EMBL" id="KFF31615.1"/>
    </source>
</evidence>